<dbReference type="Pfam" id="PF12705">
    <property type="entry name" value="PDDEXK_1"/>
    <property type="match status" value="1"/>
</dbReference>
<evidence type="ECO:0000259" key="1">
    <source>
        <dbReference type="Pfam" id="PF12705"/>
    </source>
</evidence>
<proteinExistence type="predicted"/>
<accession>A0A081PJE3</accession>
<keyword evidence="3" id="KW-1185">Reference proteome</keyword>
<organism evidence="2 3">
    <name type="scientific">Pedobacter antarcticus 4BY</name>
    <dbReference type="NCBI Taxonomy" id="1358423"/>
    <lineage>
        <taxon>Bacteria</taxon>
        <taxon>Pseudomonadati</taxon>
        <taxon>Bacteroidota</taxon>
        <taxon>Sphingobacteriia</taxon>
        <taxon>Sphingobacteriales</taxon>
        <taxon>Sphingobacteriaceae</taxon>
        <taxon>Pedobacter</taxon>
    </lineage>
</organism>
<protein>
    <submittedName>
        <fullName evidence="2">ATP-dependent nuclease subunit B</fullName>
    </submittedName>
</protein>
<comment type="caution">
    <text evidence="2">The sequence shown here is derived from an EMBL/GenBank/DDBJ whole genome shotgun (WGS) entry which is preliminary data.</text>
</comment>
<dbReference type="Proteomes" id="UP000028007">
    <property type="component" value="Unassembled WGS sequence"/>
</dbReference>
<dbReference type="Gene3D" id="3.90.320.10">
    <property type="match status" value="1"/>
</dbReference>
<dbReference type="InterPro" id="IPR011335">
    <property type="entry name" value="Restrct_endonuc-II-like"/>
</dbReference>
<name>A0A081PJE3_9SPHI</name>
<sequence length="969" mass="110220">MKAFLKEVAEDLNARLGKDLHHAAIIFNNKRPVAYLQHHLAAVIGKPFWSPSFYTIQEFFAMSSDLKVADSFTQFFTLYQQYNLLLKGEGGKEIPPDIFYPVARMILSDFAQIDNDLVPADRLFEELEDIAVIEKDFQHLSPEQQLFLEQFWTSYSTGKQKKHQEQFIKMWRRMPLLYRAFHEELELKGMSTMARMYRNLAEGSAGNSEFIKPFIKGKLVFAGFNALSKAEAVVFKRWNEAGLALFYFDTDSYYMDDEMQEAGLFLRKNIHHLGLPNALGVSRPHMRSMVKEIKVFRTQGHTAQAKLLQQELEVDYPVLDALDTTGKVAIVLADESLLLPVLQSVPSHYIYEGVKKELPLNVTMGYPLLASSVFGLADLWLSVQSAYLPGKKLTVNYRDAEAFLSHPLVGMDATHRNDVLSKMLLMQQTEIGPEVWKEAGVLAGMFFQPAQSGAMAIKGLQDIFRNVLSVQLDAGLLRQTEADLLIAVITELNKLFDSLKEYAATLPLNFVLSLMQKAVQGIAVPLSGEPLEGLQVMGLLESRSLDFEHLYILGASEGILPQVSVSPSFIPDSIRRAYGLPVIENQDAISAYMFYRLLHRAKTVSLVYNGQADDSTTGEPTRFLRQLEFESGYKFSYFEQSQPVSTADRKHLDIIKTPAIQAVLNRYLEERDSRPILSATALTTYLNCPVQFFYKYIAAIKEPEAIAEQMEANQVGSMLHYLLENFYSELKKSGPYITADRIIVQKESLAKLAKEAYAAVVFKDSPPPVFEPGGMQQVILAIVMEYARVILEYDERYAPFSLLALEDKVLLNFPLQVAGKQKSINLLGIVDRIDQKDGITRIVDYKTGRDELNFSSLDDLFDQESPKQNKALVQTLFYTYVYEKNKNITGLEPNLYLVRKMQKDGTLFYQMVNRKRLHLQTVELELQKQDFQEKLQNKLEEIFNPETPFIHTTQPENCQYCPYLSLCGK</sequence>
<dbReference type="eggNOG" id="COG2887">
    <property type="taxonomic scope" value="Bacteria"/>
</dbReference>
<dbReference type="EMBL" id="JNFF01000027">
    <property type="protein sequence ID" value="KEQ30816.1"/>
    <property type="molecule type" value="Genomic_DNA"/>
</dbReference>
<gene>
    <name evidence="2" type="ORF">N180_18545</name>
</gene>
<feature type="domain" description="PD-(D/E)XK endonuclease-like" evidence="1">
    <location>
        <begin position="677"/>
        <end position="967"/>
    </location>
</feature>
<dbReference type="SUPFAM" id="SSF52980">
    <property type="entry name" value="Restriction endonuclease-like"/>
    <property type="match status" value="1"/>
</dbReference>
<evidence type="ECO:0000313" key="2">
    <source>
        <dbReference type="EMBL" id="KEQ30816.1"/>
    </source>
</evidence>
<dbReference type="InterPro" id="IPR011604">
    <property type="entry name" value="PDDEXK-like_dom_sf"/>
</dbReference>
<dbReference type="AlphaFoldDB" id="A0A081PJE3"/>
<dbReference type="OrthoDB" id="9762792at2"/>
<reference evidence="2 3" key="1">
    <citation type="journal article" date="1992" name="Int. J. Syst. Bacteriol.">
        <title>Sphingobacterium antarcticus sp. nov. a Psychrotrophic Bacterium from the Soils of Schirmacher Oasis, Antarctica.</title>
        <authorList>
            <person name="Shivaji S."/>
            <person name="Ray M.K."/>
            <person name="Rao N.S."/>
            <person name="Saiserr L."/>
            <person name="Jagannadham M.V."/>
            <person name="Kumar G.S."/>
            <person name="Reddy G."/>
            <person name="Bhargava P.M."/>
        </authorList>
    </citation>
    <scope>NUCLEOTIDE SEQUENCE [LARGE SCALE GENOMIC DNA]</scope>
    <source>
        <strain evidence="2 3">4BY</strain>
    </source>
</reference>
<dbReference type="RefSeq" id="WP_037438993.1">
    <property type="nucleotide sequence ID" value="NZ_JNFF01000027.1"/>
</dbReference>
<dbReference type="InterPro" id="IPR027417">
    <property type="entry name" value="P-loop_NTPase"/>
</dbReference>
<dbReference type="InterPro" id="IPR038726">
    <property type="entry name" value="PDDEXK_AddAB-type"/>
</dbReference>
<dbReference type="SUPFAM" id="SSF52540">
    <property type="entry name" value="P-loop containing nucleoside triphosphate hydrolases"/>
    <property type="match status" value="1"/>
</dbReference>
<evidence type="ECO:0000313" key="3">
    <source>
        <dbReference type="Proteomes" id="UP000028007"/>
    </source>
</evidence>